<accession>A0AB37IF77</accession>
<name>A0AB37IF77_ENTHR</name>
<evidence type="ECO:0000313" key="2">
    <source>
        <dbReference type="Proteomes" id="UP000253498"/>
    </source>
</evidence>
<gene>
    <name evidence="1" type="ORF">EB03_01000</name>
</gene>
<evidence type="ECO:0008006" key="3">
    <source>
        <dbReference type="Google" id="ProtNLM"/>
    </source>
</evidence>
<dbReference type="EMBL" id="LESJ01000004">
    <property type="protein sequence ID" value="RBT69330.1"/>
    <property type="molecule type" value="Genomic_DNA"/>
</dbReference>
<comment type="caution">
    <text evidence="1">The sequence shown here is derived from an EMBL/GenBank/DDBJ whole genome shotgun (WGS) entry which is preliminary data.</text>
</comment>
<reference evidence="1 2" key="1">
    <citation type="submission" date="2015-06" db="EMBL/GenBank/DDBJ databases">
        <title>The Genome Sequence of Enterococcus hirae 88EA1.</title>
        <authorList>
            <consortium name="The Broad Institute Genomics Platform"/>
            <consortium name="The Broad Institute Genome Sequencing Center for Infectious Disease"/>
            <person name="Earl A.M."/>
            <person name="Van Tyne D."/>
            <person name="Lebreton F."/>
            <person name="Saavedra J.T."/>
            <person name="Gilmore M.S."/>
            <person name="Manson McGuire A."/>
            <person name="Clock S."/>
            <person name="Crupain M."/>
            <person name="Rangan U."/>
            <person name="Young S."/>
            <person name="Abouelleil A."/>
            <person name="Cao P."/>
            <person name="Chapman S.B."/>
            <person name="Griggs A."/>
            <person name="Priest M."/>
            <person name="Shea T."/>
            <person name="Wortman J."/>
            <person name="Nusbaum C."/>
            <person name="Birren B."/>
        </authorList>
    </citation>
    <scope>NUCLEOTIDE SEQUENCE [LARGE SCALE GENOMIC DNA]</scope>
    <source>
        <strain evidence="1 2">88EA1</strain>
    </source>
</reference>
<dbReference type="AlphaFoldDB" id="A0AB37IF77"/>
<dbReference type="Proteomes" id="UP000253498">
    <property type="component" value="Unassembled WGS sequence"/>
</dbReference>
<organism evidence="1 2">
    <name type="scientific">Enterococcus hirae</name>
    <dbReference type="NCBI Taxonomy" id="1354"/>
    <lineage>
        <taxon>Bacteria</taxon>
        <taxon>Bacillati</taxon>
        <taxon>Bacillota</taxon>
        <taxon>Bacilli</taxon>
        <taxon>Lactobacillales</taxon>
        <taxon>Enterococcaceae</taxon>
        <taxon>Enterococcus</taxon>
    </lineage>
</organism>
<proteinExistence type="predicted"/>
<sequence length="326" mass="37619">MKKIGGFFFGICILLFLGGNVMNRNQNVGKFEDLTITQTEFHMQIKNHLANVKNRYKNEQITGSLAENKKAIEELQTASWERAIWDKAIFFIAKKEGIGDFTSYAEIVNTMADENKQREEKISKGEIVYGLSRFGLNEFYGHLLAETKTSLIKKLSQKNGPLFCSDQDVYTRFQTNKEEWVRAGTNYRLTKVSLPKDSKEYSLFQNSEYPSPEEWLKHTPEAKQNEEYISLAEVQSLNAYQQEKMNKIADLQVGSCSALIDNGANVYFYRLEEIIVNEDEALEKNYEKIKQTIINEKFEAYVQSVISSSRTTKSERRLKEAILQVI</sequence>
<protein>
    <recommendedName>
        <fullName evidence="3">PpiC domain-containing protein</fullName>
    </recommendedName>
</protein>
<evidence type="ECO:0000313" key="1">
    <source>
        <dbReference type="EMBL" id="RBT69330.1"/>
    </source>
</evidence>